<dbReference type="Gene3D" id="3.40.630.30">
    <property type="match status" value="1"/>
</dbReference>
<keyword evidence="3" id="KW-1185">Reference proteome</keyword>
<dbReference type="SUPFAM" id="SSF55729">
    <property type="entry name" value="Acyl-CoA N-acyltransferases (Nat)"/>
    <property type="match status" value="1"/>
</dbReference>
<protein>
    <submittedName>
        <fullName evidence="2">GNAT family N-acetyltransferase</fullName>
    </submittedName>
</protein>
<proteinExistence type="predicted"/>
<dbReference type="PROSITE" id="PS51186">
    <property type="entry name" value="GNAT"/>
    <property type="match status" value="1"/>
</dbReference>
<dbReference type="EMBL" id="CP041666">
    <property type="protein sequence ID" value="QDP40945.1"/>
    <property type="molecule type" value="Genomic_DNA"/>
</dbReference>
<dbReference type="KEGG" id="aqt:FN924_12560"/>
<evidence type="ECO:0000313" key="2">
    <source>
        <dbReference type="EMBL" id="QDP40945.1"/>
    </source>
</evidence>
<dbReference type="InterPro" id="IPR016181">
    <property type="entry name" value="Acyl_CoA_acyltransferase"/>
</dbReference>
<reference evidence="2 3" key="1">
    <citation type="submission" date="2019-07" db="EMBL/GenBank/DDBJ databases">
        <authorList>
            <person name="Li J."/>
        </authorList>
    </citation>
    <scope>NUCLEOTIDE SEQUENCE [LARGE SCALE GENOMIC DNA]</scope>
    <source>
        <strain evidence="2 3">TKL69</strain>
    </source>
</reference>
<dbReference type="OrthoDB" id="164800at2"/>
<dbReference type="GO" id="GO:0016747">
    <property type="term" value="F:acyltransferase activity, transferring groups other than amino-acyl groups"/>
    <property type="evidence" value="ECO:0007669"/>
    <property type="project" value="InterPro"/>
</dbReference>
<dbReference type="RefSeq" id="WP_143894999.1">
    <property type="nucleotide sequence ID" value="NZ_CP041666.1"/>
</dbReference>
<dbReference type="Pfam" id="PF00583">
    <property type="entry name" value="Acetyltransf_1"/>
    <property type="match status" value="1"/>
</dbReference>
<organism evidence="2 3">
    <name type="scientific">Radiobacillus deserti</name>
    <dbReference type="NCBI Taxonomy" id="2594883"/>
    <lineage>
        <taxon>Bacteria</taxon>
        <taxon>Bacillati</taxon>
        <taxon>Bacillota</taxon>
        <taxon>Bacilli</taxon>
        <taxon>Bacillales</taxon>
        <taxon>Bacillaceae</taxon>
        <taxon>Radiobacillus</taxon>
    </lineage>
</organism>
<keyword evidence="2" id="KW-0808">Transferase</keyword>
<feature type="domain" description="N-acetyltransferase" evidence="1">
    <location>
        <begin position="120"/>
        <end position="258"/>
    </location>
</feature>
<evidence type="ECO:0000313" key="3">
    <source>
        <dbReference type="Proteomes" id="UP000315215"/>
    </source>
</evidence>
<evidence type="ECO:0000259" key="1">
    <source>
        <dbReference type="PROSITE" id="PS51186"/>
    </source>
</evidence>
<accession>A0A516KHS2</accession>
<dbReference type="Proteomes" id="UP000315215">
    <property type="component" value="Chromosome"/>
</dbReference>
<dbReference type="InterPro" id="IPR000182">
    <property type="entry name" value="GNAT_dom"/>
</dbReference>
<gene>
    <name evidence="2" type="ORF">FN924_12560</name>
</gene>
<sequence length="258" mass="29899">MEDEQLLGIFNNQIRKGPAPIGYRKEVSPNTVRHISTTGEKGFISYSSLQEGNVESVIKEEIEYFKRMKQSFEWKVYSYDQPKELKEILLNKGFKVDEEEALMVISLEQHHSFLDYPLPNELKEITDKFGIDKIVQLENEIWNESHEELGMRLWRDKQTYPNSLYLYGVYQEERLVSAAWIYLETDTSFASLWGGSTLSPYRGRGYYTALLAARARKALEKGHRYLTVDASTMSRPILEKAGFHCLAFSYGCQSPTFT</sequence>
<name>A0A516KHS2_9BACI</name>
<dbReference type="AlphaFoldDB" id="A0A516KHS2"/>